<keyword evidence="2" id="KW-1185">Reference proteome</keyword>
<evidence type="ECO:0000313" key="2">
    <source>
        <dbReference type="Proteomes" id="UP000616151"/>
    </source>
</evidence>
<protein>
    <submittedName>
        <fullName evidence="1">ABC transporter permease subunit</fullName>
    </submittedName>
</protein>
<accession>A0ACC5RDV7</accession>
<gene>
    <name evidence="1" type="ORF">JHL16_30815</name>
</gene>
<comment type="caution">
    <text evidence="1">The sequence shown here is derived from an EMBL/GenBank/DDBJ whole genome shotgun (WGS) entry which is preliminary data.</text>
</comment>
<reference evidence="1" key="1">
    <citation type="submission" date="2021-01" db="EMBL/GenBank/DDBJ databases">
        <authorList>
            <person name="Sun Q."/>
        </authorList>
    </citation>
    <scope>NUCLEOTIDE SEQUENCE</scope>
    <source>
        <strain evidence="1">YIM B02566</strain>
    </source>
</reference>
<name>A0ACC5RDV7_9HYPH</name>
<organism evidence="1 2">
    <name type="scientific">Taklimakanibacter albus</name>
    <dbReference type="NCBI Taxonomy" id="2800327"/>
    <lineage>
        <taxon>Bacteria</taxon>
        <taxon>Pseudomonadati</taxon>
        <taxon>Pseudomonadota</taxon>
        <taxon>Alphaproteobacteria</taxon>
        <taxon>Hyphomicrobiales</taxon>
        <taxon>Aestuariivirgaceae</taxon>
        <taxon>Taklimakanibacter</taxon>
    </lineage>
</organism>
<dbReference type="EMBL" id="JAENHL010000008">
    <property type="protein sequence ID" value="MBK1870798.1"/>
    <property type="molecule type" value="Genomic_DNA"/>
</dbReference>
<sequence>MIDISAKTRILAWLAAMPFLLVVLMFEIAPLLAVAANSIQTETSFSLSNYSEILTSKFYLGSFKVSFLISIATALIGLGIGLPAAVLLKRMPGRVQQFVVICSNIGANFTGFPLAFSFVIMLGVSGSFTLLLQRIGLLEDFNIYSTSGLVIAYSYFQIQFAILLVLPSLAAITAEIEEAAHLVGASRFAFWWRIGLPILAPSLLGSFLLLFANAMGTYATAWALVGGSANVVTIRIGELTAGDVFSDPYLADALAMLLVVSLILPIVVEQMFLRTKDRDR</sequence>
<evidence type="ECO:0000313" key="1">
    <source>
        <dbReference type="EMBL" id="MBK1870798.1"/>
    </source>
</evidence>
<proteinExistence type="predicted"/>
<dbReference type="Proteomes" id="UP000616151">
    <property type="component" value="Unassembled WGS sequence"/>
</dbReference>